<dbReference type="Pfam" id="PF07336">
    <property type="entry name" value="ABATE"/>
    <property type="match status" value="1"/>
</dbReference>
<comment type="caution">
    <text evidence="2">The sequence shown here is derived from an EMBL/GenBank/DDBJ whole genome shotgun (WGS) entry which is preliminary data.</text>
</comment>
<dbReference type="EMBL" id="JBHSMJ010000029">
    <property type="protein sequence ID" value="MFC5450764.1"/>
    <property type="molecule type" value="Genomic_DNA"/>
</dbReference>
<dbReference type="Proteomes" id="UP001596044">
    <property type="component" value="Unassembled WGS sequence"/>
</dbReference>
<dbReference type="InterPro" id="IPR021005">
    <property type="entry name" value="Znf_CGNR"/>
</dbReference>
<dbReference type="PANTHER" id="PTHR35525:SF3">
    <property type="entry name" value="BLL6575 PROTEIN"/>
    <property type="match status" value="1"/>
</dbReference>
<evidence type="ECO:0000313" key="3">
    <source>
        <dbReference type="Proteomes" id="UP001596044"/>
    </source>
</evidence>
<dbReference type="InterPro" id="IPR023286">
    <property type="entry name" value="ABATE_dom_sf"/>
</dbReference>
<evidence type="ECO:0000313" key="2">
    <source>
        <dbReference type="EMBL" id="MFC5450764.1"/>
    </source>
</evidence>
<accession>A0ABW0KBI7</accession>
<name>A0ABW0KBI7_9BACL</name>
<feature type="domain" description="Zinc finger CGNR" evidence="1">
    <location>
        <begin position="136"/>
        <end position="179"/>
    </location>
</feature>
<proteinExistence type="predicted"/>
<dbReference type="SUPFAM" id="SSF160904">
    <property type="entry name" value="Jann2411-like"/>
    <property type="match status" value="1"/>
</dbReference>
<organism evidence="2 3">
    <name type="scientific">Paenibacillus aestuarii</name>
    <dbReference type="NCBI Taxonomy" id="516965"/>
    <lineage>
        <taxon>Bacteria</taxon>
        <taxon>Bacillati</taxon>
        <taxon>Bacillota</taxon>
        <taxon>Bacilli</taxon>
        <taxon>Bacillales</taxon>
        <taxon>Paenibacillaceae</taxon>
        <taxon>Paenibacillus</taxon>
    </lineage>
</organism>
<keyword evidence="3" id="KW-1185">Reference proteome</keyword>
<dbReference type="RefSeq" id="WP_270878952.1">
    <property type="nucleotide sequence ID" value="NZ_JAQFVF010000022.1"/>
</dbReference>
<sequence length="188" mass="21398">MESLWTDFVNSDYHDWRGSGRSENRLVLSSWQHAFLGKWCLSAPIPALEDDIRVLEQFRGRLQQLAADLSEGGAMAQADRDWLNAAMSGGLITRQLAGEGSELHLSMVPAKQEWTQVMAEVAADFAGTVIEGETVRIRFCENSDCRWVFYDDTRNRTKRYCDDKMCGNLMKVRRFRAKKKAEAIKDNG</sequence>
<dbReference type="PANTHER" id="PTHR35525">
    <property type="entry name" value="BLL6575 PROTEIN"/>
    <property type="match status" value="1"/>
</dbReference>
<reference evidence="3" key="1">
    <citation type="journal article" date="2019" name="Int. J. Syst. Evol. Microbiol.">
        <title>The Global Catalogue of Microorganisms (GCM) 10K type strain sequencing project: providing services to taxonomists for standard genome sequencing and annotation.</title>
        <authorList>
            <consortium name="The Broad Institute Genomics Platform"/>
            <consortium name="The Broad Institute Genome Sequencing Center for Infectious Disease"/>
            <person name="Wu L."/>
            <person name="Ma J."/>
        </authorList>
    </citation>
    <scope>NUCLEOTIDE SEQUENCE [LARGE SCALE GENOMIC DNA]</scope>
    <source>
        <strain evidence="3">KACC 11904</strain>
    </source>
</reference>
<dbReference type="Pfam" id="PF11706">
    <property type="entry name" value="zf-CGNR"/>
    <property type="match status" value="1"/>
</dbReference>
<gene>
    <name evidence="2" type="ORF">ACFPOG_21145</name>
</gene>
<dbReference type="Gene3D" id="1.10.3300.10">
    <property type="entry name" value="Jann2411-like domain"/>
    <property type="match status" value="1"/>
</dbReference>
<dbReference type="InterPro" id="IPR010852">
    <property type="entry name" value="ABATE"/>
</dbReference>
<protein>
    <submittedName>
        <fullName evidence="2">CGNR zinc finger domain-containing protein</fullName>
    </submittedName>
</protein>
<evidence type="ECO:0000259" key="1">
    <source>
        <dbReference type="Pfam" id="PF11706"/>
    </source>
</evidence>